<dbReference type="RefSeq" id="WP_294181621.1">
    <property type="nucleotide sequence ID" value="NZ_JBGFFE010000025.1"/>
</dbReference>
<accession>A0ABV4E0H0</accession>
<sequence length="42" mass="4990">MRNERIQLPVVSPWEVFGSVTKFNILIGQLENWRLNLTYGRN</sequence>
<dbReference type="EMBL" id="JBGFFE010000025">
    <property type="protein sequence ID" value="MEY8764652.1"/>
    <property type="molecule type" value="Genomic_DNA"/>
</dbReference>
<protein>
    <submittedName>
        <fullName evidence="1">Uncharacterized protein</fullName>
    </submittedName>
</protein>
<organism evidence="1 2">
    <name type="scientific">Clostridium lapidicellarium</name>
    <dbReference type="NCBI Taxonomy" id="3240931"/>
    <lineage>
        <taxon>Bacteria</taxon>
        <taxon>Bacillati</taxon>
        <taxon>Bacillota</taxon>
        <taxon>Clostridia</taxon>
        <taxon>Eubacteriales</taxon>
        <taxon>Clostridiaceae</taxon>
        <taxon>Clostridium</taxon>
    </lineage>
</organism>
<name>A0ABV4E0H0_9CLOT</name>
<gene>
    <name evidence="1" type="ORF">AB8S09_13590</name>
</gene>
<keyword evidence="2" id="KW-1185">Reference proteome</keyword>
<comment type="caution">
    <text evidence="1">The sequence shown here is derived from an EMBL/GenBank/DDBJ whole genome shotgun (WGS) entry which is preliminary data.</text>
</comment>
<reference evidence="1 2" key="1">
    <citation type="submission" date="2024-08" db="EMBL/GenBank/DDBJ databases">
        <title>Clostridium lapicellarii sp. nov., and Clostridium renhuaiense sp. nov., two species isolated from the mud in a fermentation cellar used for producing sauce-flavour Chinese liquors.</title>
        <authorList>
            <person name="Yang F."/>
            <person name="Wang H."/>
            <person name="Chen L.Q."/>
            <person name="Zhou N."/>
            <person name="Lu J.J."/>
            <person name="Pu X.X."/>
            <person name="Wan B."/>
            <person name="Wang L."/>
            <person name="Liu S.J."/>
        </authorList>
    </citation>
    <scope>NUCLEOTIDE SEQUENCE [LARGE SCALE GENOMIC DNA]</scope>
    <source>
        <strain evidence="1 2">MT-113</strain>
    </source>
</reference>
<proteinExistence type="predicted"/>
<evidence type="ECO:0000313" key="1">
    <source>
        <dbReference type="EMBL" id="MEY8764652.1"/>
    </source>
</evidence>
<evidence type="ECO:0000313" key="2">
    <source>
        <dbReference type="Proteomes" id="UP001565220"/>
    </source>
</evidence>
<dbReference type="Proteomes" id="UP001565220">
    <property type="component" value="Unassembled WGS sequence"/>
</dbReference>